<reference evidence="1 2" key="1">
    <citation type="submission" date="2016-11" db="EMBL/GenBank/DDBJ databases">
        <title>Comparison of Traditional DNA-DNA Hybridization with In Silico Genomic Analysis.</title>
        <authorList>
            <person name="Nicholson A.C."/>
            <person name="Sammons S."/>
            <person name="Humrighouse B.W."/>
            <person name="Graziano J."/>
            <person name="Lasker B."/>
            <person name="Whitney A.M."/>
            <person name="Mcquiston J.R."/>
        </authorList>
    </citation>
    <scope>NUCLEOTIDE SEQUENCE [LARGE SCALE GENOMIC DNA]</scope>
    <source>
        <strain evidence="1 2">H2381</strain>
    </source>
</reference>
<accession>A0A212AIS8</accession>
<name>A0A212AIS8_9RHOB</name>
<dbReference type="EMBL" id="NIPX01000040">
    <property type="protein sequence ID" value="OWJ81388.1"/>
    <property type="molecule type" value="Genomic_DNA"/>
</dbReference>
<evidence type="ECO:0000313" key="1">
    <source>
        <dbReference type="EMBL" id="OWJ81388.1"/>
    </source>
</evidence>
<proteinExistence type="predicted"/>
<dbReference type="AlphaFoldDB" id="A0A212AIS8"/>
<comment type="caution">
    <text evidence="1">The sequence shown here is derived from an EMBL/GenBank/DDBJ whole genome shotgun (WGS) entry which is preliminary data.</text>
</comment>
<dbReference type="Proteomes" id="UP000196640">
    <property type="component" value="Unassembled WGS sequence"/>
</dbReference>
<evidence type="ECO:0000313" key="2">
    <source>
        <dbReference type="Proteomes" id="UP000196640"/>
    </source>
</evidence>
<sequence>MADFGLLITAHMRGLVGRLGCLDAVAETLNARWGGGHSKGTISRKLHGSLDWTVRDIVGLEDAVGDYPVTRMLERRRADAGIAIPACMIRQSGVISRETGEAVAAILAAEQSECAGDRAEAIKEIGDAIAALTAAQRRLEGKK</sequence>
<organism evidence="1 2">
    <name type="scientific">Haematobacter missouriensis</name>
    <dbReference type="NCBI Taxonomy" id="366616"/>
    <lineage>
        <taxon>Bacteria</taxon>
        <taxon>Pseudomonadati</taxon>
        <taxon>Pseudomonadota</taxon>
        <taxon>Alphaproteobacteria</taxon>
        <taxon>Rhodobacterales</taxon>
        <taxon>Paracoccaceae</taxon>
        <taxon>Haematobacter</taxon>
    </lineage>
</organism>
<protein>
    <submittedName>
        <fullName evidence="1">Uncharacterized protein</fullName>
    </submittedName>
</protein>
<dbReference type="RefSeq" id="WP_088234006.1">
    <property type="nucleotide sequence ID" value="NZ_CALUEG010000042.1"/>
</dbReference>
<dbReference type="OrthoDB" id="7877014at2"/>
<gene>
    <name evidence="1" type="ORF">CDV52_18450</name>
</gene>